<dbReference type="PROSITE" id="PS51257">
    <property type="entry name" value="PROKAR_LIPOPROTEIN"/>
    <property type="match status" value="1"/>
</dbReference>
<evidence type="ECO:0000256" key="1">
    <source>
        <dbReference type="ARBA" id="ARBA00004196"/>
    </source>
</evidence>
<evidence type="ECO:0000256" key="4">
    <source>
        <dbReference type="ARBA" id="ARBA00022729"/>
    </source>
</evidence>
<dbReference type="InterPro" id="IPR030678">
    <property type="entry name" value="Peptide/Ni-bd"/>
</dbReference>
<proteinExistence type="inferred from homology"/>
<evidence type="ECO:0000259" key="5">
    <source>
        <dbReference type="Pfam" id="PF00496"/>
    </source>
</evidence>
<evidence type="ECO:0000256" key="2">
    <source>
        <dbReference type="ARBA" id="ARBA00005695"/>
    </source>
</evidence>
<dbReference type="AlphaFoldDB" id="E1RJL9"/>
<dbReference type="Pfam" id="PF00496">
    <property type="entry name" value="SBP_bac_5"/>
    <property type="match status" value="1"/>
</dbReference>
<dbReference type="Gene3D" id="3.40.190.10">
    <property type="entry name" value="Periplasmic binding protein-like II"/>
    <property type="match status" value="1"/>
</dbReference>
<keyword evidence="7" id="KW-1185">Reference proteome</keyword>
<dbReference type="SUPFAM" id="SSF53850">
    <property type="entry name" value="Periplasmic binding protein-like II"/>
    <property type="match status" value="1"/>
</dbReference>
<name>E1RJL9_METP4</name>
<dbReference type="KEGG" id="mpi:Mpet_0898"/>
<evidence type="ECO:0000256" key="3">
    <source>
        <dbReference type="ARBA" id="ARBA00022448"/>
    </source>
</evidence>
<evidence type="ECO:0000313" key="6">
    <source>
        <dbReference type="EMBL" id="ADN35666.1"/>
    </source>
</evidence>
<comment type="similarity">
    <text evidence="2">Belongs to the bacterial solute-binding protein 5 family.</text>
</comment>
<dbReference type="eggNOG" id="arCOG01534">
    <property type="taxonomic scope" value="Archaea"/>
</dbReference>
<dbReference type="RefSeq" id="WP_013328844.1">
    <property type="nucleotide sequence ID" value="NC_014507.1"/>
</dbReference>
<dbReference type="InterPro" id="IPR000914">
    <property type="entry name" value="SBP_5_dom"/>
</dbReference>
<dbReference type="CDD" id="cd08490">
    <property type="entry name" value="PBP2_NikA_DppA_OppA_like_3"/>
    <property type="match status" value="1"/>
</dbReference>
<dbReference type="GO" id="GO:1904680">
    <property type="term" value="F:peptide transmembrane transporter activity"/>
    <property type="evidence" value="ECO:0007669"/>
    <property type="project" value="TreeGrafter"/>
</dbReference>
<dbReference type="PIRSF" id="PIRSF002741">
    <property type="entry name" value="MppA"/>
    <property type="match status" value="1"/>
</dbReference>
<dbReference type="PANTHER" id="PTHR30290">
    <property type="entry name" value="PERIPLASMIC BINDING COMPONENT OF ABC TRANSPORTER"/>
    <property type="match status" value="1"/>
</dbReference>
<dbReference type="GO" id="GO:0043190">
    <property type="term" value="C:ATP-binding cassette (ABC) transporter complex"/>
    <property type="evidence" value="ECO:0007669"/>
    <property type="project" value="InterPro"/>
</dbReference>
<dbReference type="GeneID" id="9743356"/>
<keyword evidence="3" id="KW-0813">Transport</keyword>
<dbReference type="Gene3D" id="3.10.105.10">
    <property type="entry name" value="Dipeptide-binding Protein, Domain 3"/>
    <property type="match status" value="1"/>
</dbReference>
<reference evidence="6 7" key="1">
    <citation type="journal article" date="2010" name="Stand. Genomic Sci.">
        <title>Complete genome sequence of Methanoplanus petrolearius type strain (SEBR 4847).</title>
        <authorList>
            <person name="Brambilla E."/>
            <person name="Djao O.D."/>
            <person name="Daligault H."/>
            <person name="Lapidus A."/>
            <person name="Lucas S."/>
            <person name="Hammon N."/>
            <person name="Nolan M."/>
            <person name="Tice H."/>
            <person name="Cheng J.F."/>
            <person name="Han C."/>
            <person name="Tapia R."/>
            <person name="Goodwin L."/>
            <person name="Pitluck S."/>
            <person name="Liolios K."/>
            <person name="Ivanova N."/>
            <person name="Mavromatis K."/>
            <person name="Mikhailova N."/>
            <person name="Pati A."/>
            <person name="Chen A."/>
            <person name="Palaniappan K."/>
            <person name="Land M."/>
            <person name="Hauser L."/>
            <person name="Chang Y.J."/>
            <person name="Jeffries C.D."/>
            <person name="Rohde M."/>
            <person name="Spring S."/>
            <person name="Sikorski J."/>
            <person name="Goker M."/>
            <person name="Woyke T."/>
            <person name="Bristow J."/>
            <person name="Eisen J.A."/>
            <person name="Markowitz V."/>
            <person name="Hugenholtz P."/>
            <person name="Kyrpides N.C."/>
            <person name="Klenk H.P."/>
        </authorList>
    </citation>
    <scope>NUCLEOTIDE SEQUENCE [LARGE SCALE GENOMIC DNA]</scope>
    <source>
        <strain evidence="7">DSM 11571 / OCM 486 / SEBR 4847</strain>
    </source>
</reference>
<dbReference type="GO" id="GO:0015833">
    <property type="term" value="P:peptide transport"/>
    <property type="evidence" value="ECO:0007669"/>
    <property type="project" value="TreeGrafter"/>
</dbReference>
<organism evidence="6 7">
    <name type="scientific">Methanolacinia petrolearia (strain DSM 11571 / OCM 486 / SEBR 4847)</name>
    <name type="common">Methanoplanus petrolearius</name>
    <dbReference type="NCBI Taxonomy" id="679926"/>
    <lineage>
        <taxon>Archaea</taxon>
        <taxon>Methanobacteriati</taxon>
        <taxon>Methanobacteriota</taxon>
        <taxon>Stenosarchaea group</taxon>
        <taxon>Methanomicrobia</taxon>
        <taxon>Methanomicrobiales</taxon>
        <taxon>Methanomicrobiaceae</taxon>
        <taxon>Methanolacinia</taxon>
    </lineage>
</organism>
<dbReference type="OrthoDB" id="131563at2157"/>
<dbReference type="InterPro" id="IPR039424">
    <property type="entry name" value="SBP_5"/>
</dbReference>
<dbReference type="HOGENOM" id="CLU_017028_8_4_2"/>
<keyword evidence="4" id="KW-0732">Signal</keyword>
<accession>E1RJL9</accession>
<dbReference type="GO" id="GO:0042597">
    <property type="term" value="C:periplasmic space"/>
    <property type="evidence" value="ECO:0007669"/>
    <property type="project" value="UniProtKB-ARBA"/>
</dbReference>
<evidence type="ECO:0000313" key="7">
    <source>
        <dbReference type="Proteomes" id="UP000006565"/>
    </source>
</evidence>
<gene>
    <name evidence="6" type="ordered locus">Mpet_0898</name>
</gene>
<protein>
    <submittedName>
        <fullName evidence="6">Extracellular solute-binding protein family 5</fullName>
    </submittedName>
</protein>
<dbReference type="PANTHER" id="PTHR30290:SF10">
    <property type="entry name" value="PERIPLASMIC OLIGOPEPTIDE-BINDING PROTEIN-RELATED"/>
    <property type="match status" value="1"/>
</dbReference>
<dbReference type="Proteomes" id="UP000006565">
    <property type="component" value="Chromosome"/>
</dbReference>
<comment type="subcellular location">
    <subcellularLocation>
        <location evidence="1">Cell envelope</location>
    </subcellularLocation>
</comment>
<dbReference type="EMBL" id="CP002117">
    <property type="protein sequence ID" value="ADN35666.1"/>
    <property type="molecule type" value="Genomic_DNA"/>
</dbReference>
<sequence length="525" mass="58002" precursor="true">MRKTIENSHLILVAAALIACLIIAGCTSSTDTNNSSGEKVLRVGDLWTVSSINPGDGHDGGTFVTEKAIVTETLIGANDNFGLVPNLAESWEQINDTVWEFKLKQGVKFQNGKEMKADDVVASLDDTIRLSPSTALLMSYDHAEAVDDYTVRVYTTELNPLVPGVLHYPDTAIVSQDSYDENGNFIKPIGTGPMMVESYDEQTGELVVVRNEDWWGGDPGIDKMILKGYESPATRAMLIENGDIDFTCDPPYSEVERLNATDGIHVEVYNTPRLYKLDANLGHEAMADLNVRKAISYAIDRDGIVENVLYGVGTSAGGVFLPSMTWSNKELSPYPYDPELAKQYLAESGWTDTDNDGVLEKGGEKLKVKIFTYTERPGLPPMLEAIAANLRDVGFEVEETSMENSALSSAMGDDWDLYLSATNLAMVPDPEYVLKSWYTTNGTSNKAGYSNPTVDEMIVEGHYISDLDERYDHFREIEAIVYDDLPTINVAYYGVAIVMDDDVEGYQFDPTAHDYRIDPFMTISS</sequence>
<dbReference type="STRING" id="679926.Mpet_0898"/>
<feature type="domain" description="Solute-binding protein family 5" evidence="5">
    <location>
        <begin position="83"/>
        <end position="444"/>
    </location>
</feature>